<proteinExistence type="inferred from homology"/>
<dbReference type="PROSITE" id="PS50192">
    <property type="entry name" value="T_SNARE"/>
    <property type="match status" value="1"/>
</dbReference>
<dbReference type="SMART" id="SM00283">
    <property type="entry name" value="MA"/>
    <property type="match status" value="1"/>
</dbReference>
<feature type="domain" description="Methyl-accepting transducer" evidence="12">
    <location>
        <begin position="354"/>
        <end position="590"/>
    </location>
</feature>
<keyword evidence="8 10" id="KW-0807">Transducer</keyword>
<keyword evidence="6 11" id="KW-1133">Transmembrane helix</keyword>
<evidence type="ECO:0000256" key="7">
    <source>
        <dbReference type="ARBA" id="ARBA00023136"/>
    </source>
</evidence>
<keyword evidence="5 11" id="KW-0812">Transmembrane</keyword>
<keyword evidence="7 11" id="KW-0472">Membrane</keyword>
<dbReference type="EMBL" id="CP138203">
    <property type="protein sequence ID" value="WPC72701.1"/>
    <property type="molecule type" value="Genomic_DNA"/>
</dbReference>
<dbReference type="InterPro" id="IPR033479">
    <property type="entry name" value="dCache_1"/>
</dbReference>
<keyword evidence="15" id="KW-1185">Reference proteome</keyword>
<comment type="similarity">
    <text evidence="9">Belongs to the methyl-accepting chemotaxis (MCP) protein family.</text>
</comment>
<evidence type="ECO:0000256" key="6">
    <source>
        <dbReference type="ARBA" id="ARBA00022989"/>
    </source>
</evidence>
<dbReference type="Proteomes" id="UP001304071">
    <property type="component" value="Chromosome 1"/>
</dbReference>
<reference evidence="14 15" key="1">
    <citation type="submission" date="2023-11" db="EMBL/GenBank/DDBJ databases">
        <title>Plant-associative lifestyle of Vibrio porteresiae and its evolutionary dynamics.</title>
        <authorList>
            <person name="Rameshkumar N."/>
            <person name="Kirti K."/>
        </authorList>
    </citation>
    <scope>NUCLEOTIDE SEQUENCE [LARGE SCALE GENOMIC DNA]</scope>
    <source>
        <strain evidence="14 15">MSSRF30</strain>
    </source>
</reference>
<dbReference type="Gene3D" id="1.10.287.950">
    <property type="entry name" value="Methyl-accepting chemotaxis protein"/>
    <property type="match status" value="1"/>
</dbReference>
<protein>
    <submittedName>
        <fullName evidence="14">Methyl-accepting chemotaxis protein</fullName>
    </submittedName>
</protein>
<dbReference type="SUPFAM" id="SSF58104">
    <property type="entry name" value="Methyl-accepting chemotaxis protein (MCP) signaling domain"/>
    <property type="match status" value="1"/>
</dbReference>
<evidence type="ECO:0000256" key="2">
    <source>
        <dbReference type="ARBA" id="ARBA00022475"/>
    </source>
</evidence>
<organism evidence="14 15">
    <name type="scientific">Vibrio porteresiae DSM 19223</name>
    <dbReference type="NCBI Taxonomy" id="1123496"/>
    <lineage>
        <taxon>Bacteria</taxon>
        <taxon>Pseudomonadati</taxon>
        <taxon>Pseudomonadota</taxon>
        <taxon>Gammaproteobacteria</taxon>
        <taxon>Vibrionales</taxon>
        <taxon>Vibrionaceae</taxon>
        <taxon>Vibrio</taxon>
    </lineage>
</organism>
<keyword evidence="2" id="KW-1003">Cell membrane</keyword>
<evidence type="ECO:0000256" key="5">
    <source>
        <dbReference type="ARBA" id="ARBA00022692"/>
    </source>
</evidence>
<sequence>MSAKNKILLTIGGLFMLVILFVVGFSYLSFSSASEQNYTDKLKQEASLIASGVEQKMLRNFDVLDMASHDIEIDSNGQVNVDKLLSTLNFMQDNFAIESSFYGDVNGDTYRIHGKIAGFNAKDSGREWYTRIIAGETKVLTTPYKATSGKLVMSLVEPVKRNGKIAGIIGLNIDLDEVTSYINSLSEKGQLFVNRKDGYIISSRNPENIGKNLFEIRPSYAQYRNQSGSSLSYQQGGKPYFVVNAISNELGWTVWSWESQNNIMAASSSNLKISIMLGLVALLVSLGVVYVTVIRLMYRPIGGEPTAIEEMVKNTAKGDLSVSITTHGREVGILAAMLVMISNLKETIQHIKQSANTLENASTKMSDISSQVKSSSESQMVQLEQTATAMNEMSVSINEVARNALTASDSAKEANAYSETGLKIVNDMNRSIVSLVGNIEEVVKANISLEESTQSIGKVLEIIDGLSEQTNLLALNAAIEAARAGEHGRGFAVVADEVRNLANKTKESTTMINETIQQLQKEASHSVAMMRDNMNEAQVTSQKSQQANDALGQIQTAVAHILDMNTQIATAVEEQSHVAAEIGTNIEEINEFARSTVHISDDNHRRAEELTDIASGLTKSIQIFRW</sequence>
<evidence type="ECO:0000313" key="14">
    <source>
        <dbReference type="EMBL" id="WPC72701.1"/>
    </source>
</evidence>
<evidence type="ECO:0000256" key="1">
    <source>
        <dbReference type="ARBA" id="ARBA00004429"/>
    </source>
</evidence>
<dbReference type="Pfam" id="PF00015">
    <property type="entry name" value="MCPsignal"/>
    <property type="match status" value="1"/>
</dbReference>
<dbReference type="CDD" id="cd11386">
    <property type="entry name" value="MCP_signal"/>
    <property type="match status" value="1"/>
</dbReference>
<dbReference type="PANTHER" id="PTHR32089">
    <property type="entry name" value="METHYL-ACCEPTING CHEMOTAXIS PROTEIN MCPB"/>
    <property type="match status" value="1"/>
</dbReference>
<evidence type="ECO:0000256" key="3">
    <source>
        <dbReference type="ARBA" id="ARBA00022500"/>
    </source>
</evidence>
<feature type="domain" description="T-SNARE coiled-coil homology" evidence="13">
    <location>
        <begin position="541"/>
        <end position="590"/>
    </location>
</feature>
<keyword evidence="4" id="KW-0997">Cell inner membrane</keyword>
<evidence type="ECO:0000256" key="9">
    <source>
        <dbReference type="ARBA" id="ARBA00029447"/>
    </source>
</evidence>
<evidence type="ECO:0000313" key="15">
    <source>
        <dbReference type="Proteomes" id="UP001304071"/>
    </source>
</evidence>
<dbReference type="PROSITE" id="PS50111">
    <property type="entry name" value="CHEMOTAXIS_TRANSDUC_2"/>
    <property type="match status" value="1"/>
</dbReference>
<evidence type="ECO:0000259" key="13">
    <source>
        <dbReference type="PROSITE" id="PS50192"/>
    </source>
</evidence>
<accession>A0ABZ0Q8F1</accession>
<evidence type="ECO:0000256" key="11">
    <source>
        <dbReference type="SAM" id="Phobius"/>
    </source>
</evidence>
<dbReference type="InterPro" id="IPR004089">
    <property type="entry name" value="MCPsignal_dom"/>
</dbReference>
<keyword evidence="3" id="KW-0145">Chemotaxis</keyword>
<gene>
    <name evidence="14" type="ORF">R8Z52_11240</name>
</gene>
<comment type="subcellular location">
    <subcellularLocation>
        <location evidence="1">Cell inner membrane</location>
        <topology evidence="1">Multi-pass membrane protein</topology>
    </subcellularLocation>
</comment>
<dbReference type="RefSeq" id="WP_261892334.1">
    <property type="nucleotide sequence ID" value="NZ_AP024895.1"/>
</dbReference>
<name>A0ABZ0Q8F1_9VIBR</name>
<evidence type="ECO:0000256" key="4">
    <source>
        <dbReference type="ARBA" id="ARBA00022519"/>
    </source>
</evidence>
<evidence type="ECO:0000256" key="8">
    <source>
        <dbReference type="ARBA" id="ARBA00023224"/>
    </source>
</evidence>
<dbReference type="Pfam" id="PF02743">
    <property type="entry name" value="dCache_1"/>
    <property type="match status" value="1"/>
</dbReference>
<dbReference type="Gene3D" id="3.30.450.20">
    <property type="entry name" value="PAS domain"/>
    <property type="match status" value="2"/>
</dbReference>
<feature type="transmembrane region" description="Helical" evidence="11">
    <location>
        <begin position="273"/>
        <end position="293"/>
    </location>
</feature>
<feature type="transmembrane region" description="Helical" evidence="11">
    <location>
        <begin position="7"/>
        <end position="28"/>
    </location>
</feature>
<dbReference type="PANTHER" id="PTHR32089:SF119">
    <property type="entry name" value="METHYL-ACCEPTING CHEMOTAXIS PROTEIN CTPL"/>
    <property type="match status" value="1"/>
</dbReference>
<dbReference type="InterPro" id="IPR000727">
    <property type="entry name" value="T_SNARE_dom"/>
</dbReference>
<evidence type="ECO:0000259" key="12">
    <source>
        <dbReference type="PROSITE" id="PS50111"/>
    </source>
</evidence>
<evidence type="ECO:0000256" key="10">
    <source>
        <dbReference type="PROSITE-ProRule" id="PRU00284"/>
    </source>
</evidence>